<accession>A0A229RSW5</accession>
<dbReference type="RefSeq" id="WP_093937242.1">
    <property type="nucleotide sequence ID" value="NZ_NMQT01000106.1"/>
</dbReference>
<protein>
    <recommendedName>
        <fullName evidence="3">Mini-circle protein</fullName>
    </recommendedName>
</protein>
<dbReference type="OrthoDB" id="4548523at2"/>
<proteinExistence type="predicted"/>
<reference evidence="1 2" key="1">
    <citation type="submission" date="2017-07" db="EMBL/GenBank/DDBJ databases">
        <title>Amycolatopsis thailandensis Genome sequencing and assembly.</title>
        <authorList>
            <person name="Kaur N."/>
            <person name="Mayilraj S."/>
        </authorList>
    </citation>
    <scope>NUCLEOTIDE SEQUENCE [LARGE SCALE GENOMIC DNA]</scope>
    <source>
        <strain evidence="1 2">JCM 16380</strain>
    </source>
</reference>
<dbReference type="SUPFAM" id="SSF109854">
    <property type="entry name" value="DinB/YfiT-like putative metalloenzymes"/>
    <property type="match status" value="1"/>
</dbReference>
<organism evidence="1 2">
    <name type="scientific">Amycolatopsis thailandensis</name>
    <dbReference type="NCBI Taxonomy" id="589330"/>
    <lineage>
        <taxon>Bacteria</taxon>
        <taxon>Bacillati</taxon>
        <taxon>Actinomycetota</taxon>
        <taxon>Actinomycetes</taxon>
        <taxon>Pseudonocardiales</taxon>
        <taxon>Pseudonocardiaceae</taxon>
        <taxon>Amycolatopsis</taxon>
    </lineage>
</organism>
<evidence type="ECO:0008006" key="3">
    <source>
        <dbReference type="Google" id="ProtNLM"/>
    </source>
</evidence>
<dbReference type="Pfam" id="PF04978">
    <property type="entry name" value="MST"/>
    <property type="match status" value="1"/>
</dbReference>
<evidence type="ECO:0000313" key="1">
    <source>
        <dbReference type="EMBL" id="OXM49767.1"/>
    </source>
</evidence>
<sequence>MAETPEPPPGLTDTRALLVGYLDHNAAAILRKLGGLSEADVRRSTVPSGWTPLGMVKHLACTQRLWIRYLFAGEDVDCSWPGTAEQEWLVTPEETTGEILTFFRGERDNCTRLAAVTSLDARAARATRRTGAEEHPTFAWVLFHLAQSFARHAGHVDVSRELLDGVTGK</sequence>
<evidence type="ECO:0000313" key="2">
    <source>
        <dbReference type="Proteomes" id="UP000215223"/>
    </source>
</evidence>
<dbReference type="Gene3D" id="1.20.120.450">
    <property type="entry name" value="dinb family like domain"/>
    <property type="match status" value="1"/>
</dbReference>
<dbReference type="EMBL" id="NMQT01000106">
    <property type="protein sequence ID" value="OXM49767.1"/>
    <property type="molecule type" value="Genomic_DNA"/>
</dbReference>
<name>A0A229RSW5_9PSEU</name>
<dbReference type="InterPro" id="IPR007061">
    <property type="entry name" value="MST-like"/>
</dbReference>
<dbReference type="InterPro" id="IPR034660">
    <property type="entry name" value="DinB/YfiT-like"/>
</dbReference>
<dbReference type="AlphaFoldDB" id="A0A229RSW5"/>
<dbReference type="Proteomes" id="UP000215223">
    <property type="component" value="Unassembled WGS sequence"/>
</dbReference>
<keyword evidence="2" id="KW-1185">Reference proteome</keyword>
<comment type="caution">
    <text evidence="1">The sequence shown here is derived from an EMBL/GenBank/DDBJ whole genome shotgun (WGS) entry which is preliminary data.</text>
</comment>
<gene>
    <name evidence="1" type="ORF">CFP71_29560</name>
</gene>